<reference evidence="1" key="1">
    <citation type="journal article" date="2018" name="Nat. Commun.">
        <title>Diversity and evolution of the emerging Pandoraviridae family.</title>
        <authorList>
            <person name="Legendre M."/>
            <person name="Fabre E."/>
            <person name="Poirot O."/>
            <person name="Jeudy S."/>
            <person name="Lartigue A."/>
            <person name="Alempic J.M."/>
            <person name="Beucher L."/>
            <person name="Philippe N."/>
            <person name="Bertaux L."/>
            <person name="Christo-Foroux E."/>
            <person name="Labadie K."/>
            <person name="Coute Y."/>
            <person name="Abergel C."/>
            <person name="Claverie J.M."/>
        </authorList>
    </citation>
    <scope>NUCLEOTIDE SEQUENCE [LARGE SCALE GENOMIC DNA]</scope>
    <source>
        <strain evidence="1">Neocaledonia</strain>
    </source>
</reference>
<dbReference type="EMBL" id="MG011690">
    <property type="protein sequence ID" value="AVK75977.1"/>
    <property type="molecule type" value="Genomic_DNA"/>
</dbReference>
<protein>
    <submittedName>
        <fullName evidence="1">Uncharacterized protein</fullName>
    </submittedName>
</protein>
<gene>
    <name evidence="1" type="ORF">pneo_cds_370</name>
</gene>
<name>A0A2U7UBZ1_9VIRU</name>
<proteinExistence type="predicted"/>
<sequence length="133" mass="14865">MASALRIIHYVVVTYDDITNKDINPGNSVADCLRSQYALEYVAILEGDIDADDAYDDFLYAVDKCIAWSSASEEDWEEYVANHAGGTRDDYATVVLSDAVLQEDPWRFDVDNTAQANAHFQGVDVVCRVFTLE</sequence>
<accession>A0A2U7UBZ1</accession>
<dbReference type="KEGG" id="vg:36842690"/>
<dbReference type="Proteomes" id="UP000249287">
    <property type="component" value="Segment"/>
</dbReference>
<dbReference type="GeneID" id="36842690"/>
<organism evidence="1">
    <name type="scientific">Pandoravirus neocaledonia</name>
    <dbReference type="NCBI Taxonomy" id="2107708"/>
    <lineage>
        <taxon>Viruses</taxon>
        <taxon>Pandoravirus</taxon>
    </lineage>
</organism>
<dbReference type="RefSeq" id="YP_009481980.1">
    <property type="nucleotide sequence ID" value="NC_037666.1"/>
</dbReference>
<evidence type="ECO:0000313" key="1">
    <source>
        <dbReference type="EMBL" id="AVK75977.1"/>
    </source>
</evidence>